<dbReference type="RefSeq" id="WP_185663030.1">
    <property type="nucleotide sequence ID" value="NZ_JACLAW010000003.1"/>
</dbReference>
<dbReference type="AlphaFoldDB" id="A0A7X1FPW7"/>
<feature type="region of interest" description="Disordered" evidence="1">
    <location>
        <begin position="1"/>
        <end position="39"/>
    </location>
</feature>
<protein>
    <recommendedName>
        <fullName evidence="5">DUF883 domain-containing protein</fullName>
    </recommendedName>
</protein>
<comment type="caution">
    <text evidence="3">The sequence shown here is derived from an EMBL/GenBank/DDBJ whole genome shotgun (WGS) entry which is preliminary data.</text>
</comment>
<evidence type="ECO:0000313" key="4">
    <source>
        <dbReference type="Proteomes" id="UP000566813"/>
    </source>
</evidence>
<accession>A0A7X1FPW7</accession>
<evidence type="ECO:0008006" key="5">
    <source>
        <dbReference type="Google" id="ProtNLM"/>
    </source>
</evidence>
<feature type="compositionally biased region" description="Low complexity" evidence="1">
    <location>
        <begin position="20"/>
        <end position="34"/>
    </location>
</feature>
<keyword evidence="2" id="KW-0472">Membrane</keyword>
<dbReference type="Proteomes" id="UP000566813">
    <property type="component" value="Unassembled WGS sequence"/>
</dbReference>
<evidence type="ECO:0000313" key="3">
    <source>
        <dbReference type="EMBL" id="MBC2664758.1"/>
    </source>
</evidence>
<name>A0A7X1FPW7_9SPHN</name>
<feature type="transmembrane region" description="Helical" evidence="2">
    <location>
        <begin position="174"/>
        <end position="191"/>
    </location>
</feature>
<keyword evidence="2" id="KW-1133">Transmembrane helix</keyword>
<keyword evidence="4" id="KW-1185">Reference proteome</keyword>
<organism evidence="3 4">
    <name type="scientific">Novosphingobium flavum</name>
    <dbReference type="NCBI Taxonomy" id="1778672"/>
    <lineage>
        <taxon>Bacteria</taxon>
        <taxon>Pseudomonadati</taxon>
        <taxon>Pseudomonadota</taxon>
        <taxon>Alphaproteobacteria</taxon>
        <taxon>Sphingomonadales</taxon>
        <taxon>Sphingomonadaceae</taxon>
        <taxon>Novosphingobium</taxon>
    </lineage>
</organism>
<feature type="compositionally biased region" description="Low complexity" evidence="1">
    <location>
        <begin position="1"/>
        <end position="11"/>
    </location>
</feature>
<dbReference type="EMBL" id="JACLAW010000003">
    <property type="protein sequence ID" value="MBC2664758.1"/>
    <property type="molecule type" value="Genomic_DNA"/>
</dbReference>
<gene>
    <name evidence="3" type="ORF">H7F51_04415</name>
</gene>
<evidence type="ECO:0000256" key="2">
    <source>
        <dbReference type="SAM" id="Phobius"/>
    </source>
</evidence>
<sequence>MAESTATPAKPKAARKPRATKAAAGNAGSTAVAKPSKAANTEAKAKFAKAIEEAKAGTQLLGQQVQDTAGSYREKLTDKSEALLGDAKAMSGQAKEKAAALAVEGKAKAVEGLSAVSKLVADNAVTLDEKLGPKAGDYARTAARSMQDAADKLEAKDLAELGEDARDMVRKSPGLAIGIAAAAGFFFARLFKGSDKSEG</sequence>
<reference evidence="3 4" key="1">
    <citation type="submission" date="2020-08" db="EMBL/GenBank/DDBJ databases">
        <title>The genome sequence of type strain Novosphingobium flavum NBRC 111647.</title>
        <authorList>
            <person name="Liu Y."/>
        </authorList>
    </citation>
    <scope>NUCLEOTIDE SEQUENCE [LARGE SCALE GENOMIC DNA]</scope>
    <source>
        <strain evidence="3 4">NBRC 111647</strain>
    </source>
</reference>
<proteinExistence type="predicted"/>
<dbReference type="Gene3D" id="1.20.120.20">
    <property type="entry name" value="Apolipoprotein"/>
    <property type="match status" value="1"/>
</dbReference>
<evidence type="ECO:0000256" key="1">
    <source>
        <dbReference type="SAM" id="MobiDB-lite"/>
    </source>
</evidence>
<keyword evidence="2" id="KW-0812">Transmembrane</keyword>